<organism evidence="1 2">
    <name type="scientific">Leucobacter manosquensis</name>
    <dbReference type="NCBI Taxonomy" id="2810611"/>
    <lineage>
        <taxon>Bacteria</taxon>
        <taxon>Bacillati</taxon>
        <taxon>Actinomycetota</taxon>
        <taxon>Actinomycetes</taxon>
        <taxon>Micrococcales</taxon>
        <taxon>Microbacteriaceae</taxon>
        <taxon>Leucobacter</taxon>
    </lineage>
</organism>
<accession>A0ABS5M9W7</accession>
<name>A0ABS5M9W7_9MICO</name>
<reference evidence="1 2" key="1">
    <citation type="submission" date="2021-02" db="EMBL/GenBank/DDBJ databases">
        <title>Draft genome and description of Leucobacter sp nov strain Marseille-Q4368.</title>
        <authorList>
            <person name="Boxberger M."/>
            <person name="La Scola B."/>
        </authorList>
    </citation>
    <scope>NUCLEOTIDE SEQUENCE [LARGE SCALE GENOMIC DNA]</scope>
    <source>
        <strain evidence="1 2">Marseille-Q4368</strain>
    </source>
</reference>
<sequence length="123" mass="13719">MSIKVPEIGTRVMGLLNLGGRGTCLCFATVTGRRREEGSRTVTAIEVEHDGGELGNYRMNTYPDFWELAADHHVSGADVQSVRGEGWQARFGRSPVRATHAEAVEDARQWWAVKAEPKRPKFH</sequence>
<protein>
    <submittedName>
        <fullName evidence="1">Uncharacterized protein</fullName>
    </submittedName>
</protein>
<dbReference type="EMBL" id="JAFEVO010000002">
    <property type="protein sequence ID" value="MBS3183451.1"/>
    <property type="molecule type" value="Genomic_DNA"/>
</dbReference>
<evidence type="ECO:0000313" key="1">
    <source>
        <dbReference type="EMBL" id="MBS3183451.1"/>
    </source>
</evidence>
<gene>
    <name evidence="1" type="ORF">JSQ98_14790</name>
</gene>
<evidence type="ECO:0000313" key="2">
    <source>
        <dbReference type="Proteomes" id="UP000811492"/>
    </source>
</evidence>
<keyword evidence="2" id="KW-1185">Reference proteome</keyword>
<dbReference type="RefSeq" id="WP_211650586.1">
    <property type="nucleotide sequence ID" value="NZ_JAFEVO010000002.1"/>
</dbReference>
<comment type="caution">
    <text evidence="1">The sequence shown here is derived from an EMBL/GenBank/DDBJ whole genome shotgun (WGS) entry which is preliminary data.</text>
</comment>
<proteinExistence type="predicted"/>
<dbReference type="Proteomes" id="UP000811492">
    <property type="component" value="Unassembled WGS sequence"/>
</dbReference>